<protein>
    <recommendedName>
        <fullName evidence="1">DNA (cytosine-5-)-methyltransferase</fullName>
        <ecNumber evidence="1">2.1.1.37</ecNumber>
    </recommendedName>
</protein>
<evidence type="ECO:0000256" key="2">
    <source>
        <dbReference type="ARBA" id="ARBA00022603"/>
    </source>
</evidence>
<dbReference type="GO" id="GO:0003677">
    <property type="term" value="F:DNA binding"/>
    <property type="evidence" value="ECO:0007669"/>
    <property type="project" value="TreeGrafter"/>
</dbReference>
<dbReference type="InterPro" id="IPR050390">
    <property type="entry name" value="C5-Methyltransferase"/>
</dbReference>
<evidence type="ECO:0000256" key="4">
    <source>
        <dbReference type="ARBA" id="ARBA00022691"/>
    </source>
</evidence>
<dbReference type="AlphaFoldDB" id="A0AAU6Q034"/>
<organism evidence="8">
    <name type="scientific">Deinococcus sp. VB142</name>
    <dbReference type="NCBI Taxonomy" id="3112952"/>
    <lineage>
        <taxon>Bacteria</taxon>
        <taxon>Thermotogati</taxon>
        <taxon>Deinococcota</taxon>
        <taxon>Deinococci</taxon>
        <taxon>Deinococcales</taxon>
        <taxon>Deinococcaceae</taxon>
        <taxon>Deinococcus</taxon>
    </lineage>
</organism>
<dbReference type="InterPro" id="IPR001525">
    <property type="entry name" value="C5_MeTfrase"/>
</dbReference>
<dbReference type="SUPFAM" id="SSF53335">
    <property type="entry name" value="S-adenosyl-L-methionine-dependent methyltransferases"/>
    <property type="match status" value="1"/>
</dbReference>
<dbReference type="GO" id="GO:0003886">
    <property type="term" value="F:DNA (cytosine-5-)-methyltransferase activity"/>
    <property type="evidence" value="ECO:0007669"/>
    <property type="project" value="UniProtKB-EC"/>
</dbReference>
<dbReference type="PANTHER" id="PTHR10629">
    <property type="entry name" value="CYTOSINE-SPECIFIC METHYLTRANSFERASE"/>
    <property type="match status" value="1"/>
</dbReference>
<keyword evidence="2 6" id="KW-0489">Methyltransferase</keyword>
<evidence type="ECO:0000256" key="3">
    <source>
        <dbReference type="ARBA" id="ARBA00022679"/>
    </source>
</evidence>
<comment type="similarity">
    <text evidence="6 7">Belongs to the class I-like SAM-binding methyltransferase superfamily. C5-methyltransferase family.</text>
</comment>
<gene>
    <name evidence="8" type="ORF">WDJ50_11390</name>
</gene>
<dbReference type="Gene3D" id="3.90.120.10">
    <property type="entry name" value="DNA Methylase, subunit A, domain 2"/>
    <property type="match status" value="1"/>
</dbReference>
<keyword evidence="5" id="KW-0680">Restriction system</keyword>
<dbReference type="PROSITE" id="PS51679">
    <property type="entry name" value="SAM_MT_C5"/>
    <property type="match status" value="1"/>
</dbReference>
<evidence type="ECO:0000256" key="6">
    <source>
        <dbReference type="PROSITE-ProRule" id="PRU01016"/>
    </source>
</evidence>
<feature type="active site" evidence="6">
    <location>
        <position position="84"/>
    </location>
</feature>
<proteinExistence type="inferred from homology"/>
<dbReference type="Pfam" id="PF00145">
    <property type="entry name" value="DNA_methylase"/>
    <property type="match status" value="1"/>
</dbReference>
<dbReference type="EC" id="2.1.1.37" evidence="1"/>
<dbReference type="GO" id="GO:0044027">
    <property type="term" value="P:negative regulation of gene expression via chromosomal CpG island methylation"/>
    <property type="evidence" value="ECO:0007669"/>
    <property type="project" value="TreeGrafter"/>
</dbReference>
<dbReference type="GO" id="GO:0009307">
    <property type="term" value="P:DNA restriction-modification system"/>
    <property type="evidence" value="ECO:0007669"/>
    <property type="project" value="UniProtKB-KW"/>
</dbReference>
<dbReference type="EMBL" id="CP149782">
    <property type="protein sequence ID" value="WYF44008.1"/>
    <property type="molecule type" value="Genomic_DNA"/>
</dbReference>
<name>A0AAU6Q034_9DEIO</name>
<keyword evidence="4 6" id="KW-0949">S-adenosyl-L-methionine</keyword>
<sequence length="356" mass="39855">MRNQKSKSSTLIGIDLFSGAGGMSIGAEMAGVEVAVAVELDKWAGETFRANHKQANLILKDVRDLESVGDLRKGRRIVFGGPPCQGFSTSNQRNRSKENINNWLFKDYLRLAMKVSPDWIVFENVKGIFETAGGIFMDEILSGFEGYGYTTSWFILDASDYGVPQRRNRLFIIASREGIVVQPPAKAETTVSVRDAIQDLPSLTQGASICEMPYSKTAESAYARGLRQGLTISRNNLVSKNNDLVMQRYKYIKQGQNFQSIPAELMSNYANSDACHTGIYYRLKEDEPSIVIGNYRKNMLIHPWEDRGLSVREAARLQSFPDDFIFYGSIGFQQQQVANAVPPLLAKAVFQTVLRY</sequence>
<evidence type="ECO:0000256" key="1">
    <source>
        <dbReference type="ARBA" id="ARBA00011975"/>
    </source>
</evidence>
<evidence type="ECO:0000256" key="7">
    <source>
        <dbReference type="RuleBase" id="RU000416"/>
    </source>
</evidence>
<dbReference type="PRINTS" id="PR00105">
    <property type="entry name" value="C5METTRFRASE"/>
</dbReference>
<evidence type="ECO:0000256" key="5">
    <source>
        <dbReference type="ARBA" id="ARBA00022747"/>
    </source>
</evidence>
<dbReference type="GO" id="GO:0032259">
    <property type="term" value="P:methylation"/>
    <property type="evidence" value="ECO:0007669"/>
    <property type="project" value="UniProtKB-KW"/>
</dbReference>
<dbReference type="RefSeq" id="WP_339095176.1">
    <property type="nucleotide sequence ID" value="NZ_CP149782.1"/>
</dbReference>
<evidence type="ECO:0000313" key="8">
    <source>
        <dbReference type="EMBL" id="WYF44008.1"/>
    </source>
</evidence>
<reference evidence="8" key="1">
    <citation type="submission" date="2024-03" db="EMBL/GenBank/DDBJ databases">
        <title>Deinococcus weizhi sp. nov., isolated from human skin.</title>
        <authorList>
            <person name="Wei Z."/>
            <person name="Tian F."/>
            <person name="Yang C."/>
            <person name="Xin L.T."/>
            <person name="Wen Z.J."/>
            <person name="Lan K.C."/>
            <person name="Yu L."/>
            <person name="Zhe W."/>
            <person name="Dan F.D."/>
            <person name="Jun W."/>
            <person name="Rui Z."/>
            <person name="Yong X.J."/>
            <person name="Ting Y."/>
            <person name="Wei X."/>
            <person name="Xu Z.G."/>
            <person name="Xin Z."/>
            <person name="Dong F.G."/>
            <person name="Ni X.M."/>
            <person name="Zheng M.G."/>
            <person name="Chun Y."/>
            <person name="Qian W.X."/>
        </authorList>
    </citation>
    <scope>NUCLEOTIDE SEQUENCE</scope>
    <source>
        <strain evidence="8">VB142</strain>
    </source>
</reference>
<accession>A0AAU6Q034</accession>
<dbReference type="NCBIfam" id="TIGR00675">
    <property type="entry name" value="dcm"/>
    <property type="match status" value="1"/>
</dbReference>
<keyword evidence="3 6" id="KW-0808">Transferase</keyword>
<dbReference type="REBASE" id="815619">
    <property type="entry name" value="M.DspVB142ORF11390P"/>
</dbReference>
<dbReference type="PANTHER" id="PTHR10629:SF52">
    <property type="entry name" value="DNA (CYTOSINE-5)-METHYLTRANSFERASE 1"/>
    <property type="match status" value="1"/>
</dbReference>
<dbReference type="InterPro" id="IPR029063">
    <property type="entry name" value="SAM-dependent_MTases_sf"/>
</dbReference>
<dbReference type="Gene3D" id="3.40.50.150">
    <property type="entry name" value="Vaccinia Virus protein VP39"/>
    <property type="match status" value="1"/>
</dbReference>